<feature type="compositionally biased region" description="Low complexity" evidence="1">
    <location>
        <begin position="727"/>
        <end position="737"/>
    </location>
</feature>
<dbReference type="EMBL" id="FOMZ01000001">
    <property type="protein sequence ID" value="SFD63177.1"/>
    <property type="molecule type" value="Genomic_DNA"/>
</dbReference>
<dbReference type="Pfam" id="PF14021">
    <property type="entry name" value="TNT"/>
    <property type="match status" value="1"/>
</dbReference>
<dbReference type="InterPro" id="IPR036170">
    <property type="entry name" value="YezG-like_sf"/>
</dbReference>
<accession>A0A1I1TX62</accession>
<feature type="region of interest" description="Disordered" evidence="1">
    <location>
        <begin position="148"/>
        <end position="183"/>
    </location>
</feature>
<feature type="compositionally biased region" description="Pro residues" evidence="1">
    <location>
        <begin position="765"/>
        <end position="787"/>
    </location>
</feature>
<dbReference type="Proteomes" id="UP000198716">
    <property type="component" value="Unassembled WGS sequence"/>
</dbReference>
<feature type="compositionally biased region" description="Pro residues" evidence="1">
    <location>
        <begin position="698"/>
        <end position="711"/>
    </location>
</feature>
<feature type="compositionally biased region" description="Polar residues" evidence="1">
    <location>
        <begin position="581"/>
        <end position="599"/>
    </location>
</feature>
<dbReference type="GO" id="GO:0050135">
    <property type="term" value="F:NADP+ nucleosidase activity"/>
    <property type="evidence" value="ECO:0007669"/>
    <property type="project" value="InterPro"/>
</dbReference>
<name>A0A1I1TX62_9ACTN</name>
<feature type="compositionally biased region" description="Gly residues" evidence="1">
    <location>
        <begin position="789"/>
        <end position="803"/>
    </location>
</feature>
<dbReference type="PANTHER" id="PTHR42059:SF1">
    <property type="entry name" value="TNT DOMAIN-CONTAINING PROTEIN"/>
    <property type="match status" value="1"/>
</dbReference>
<dbReference type="SUPFAM" id="SSF160424">
    <property type="entry name" value="BH3703-like"/>
    <property type="match status" value="1"/>
</dbReference>
<feature type="region of interest" description="Disordered" evidence="1">
    <location>
        <begin position="330"/>
        <end position="463"/>
    </location>
</feature>
<feature type="compositionally biased region" description="Basic and acidic residues" evidence="1">
    <location>
        <begin position="398"/>
        <end position="412"/>
    </location>
</feature>
<feature type="compositionally biased region" description="Pro residues" evidence="1">
    <location>
        <begin position="159"/>
        <end position="171"/>
    </location>
</feature>
<dbReference type="PANTHER" id="PTHR42059">
    <property type="entry name" value="TNT DOMAIN-CONTAINING PROTEIN"/>
    <property type="match status" value="1"/>
</dbReference>
<evidence type="ECO:0000313" key="3">
    <source>
        <dbReference type="EMBL" id="SFD63177.1"/>
    </source>
</evidence>
<sequence length="971" mass="103668">MSRPTAISPEEQEQIARRIGVLLLQEAPEDWQQITVEYRATGEYHDLLAEVTLQDGDSRAWEPPEELNGIFGHLREGMYRPDVGTWLSALYTVERPSSYRIDINFDEEPQWQQPLPAEAYVDELNRYPRSEDNIPDWMNARLGRPANTDAAAGEQQVPPNEPDSPTPPPPGAETAGAADEPTEHSGLTVARVFDDVDEQGRPLVHDRPPLAPQESEPLRRYLENAPIVLAAEYNIADRLDPNRPEAIPDSWHSDGSWVWPTEVPYYLSQYGVPPQPELLQHIRSNGFRFGELAPGVMEAAEEAARAAEEAEQAAEFDAAEQDLGYDQRLREEADDRPTGSTEAVTAMPAEDPRPLESSFGEHPVHGEGAGLYDYPVLGDPNAGTQATAMPEPSTGTPFEHEDSPEPREHEADFGGGNLDSGNLTDDEFTGEYGNEQQLEPEPFGEAVTASRHGMTDESEENPEIIFGQLRQRLDELGLDTEEYRLGQRSESVWSLYDEGADWVVTPPGTNDEPMRFARPEQACAYLLGSLLLNETDDLTGAAPESRAPDAPERTAVTEAAPEETAPEEIAPEGTAADTADQPLSTATPLDSETPLSTDGISAEPAVTDHAVADEPRQAESGPLGDLPKRASGTESGSATAQEGNFLFTATEQWQDEPHEPAADSAAEAPAPPSEEEPSHPAMEPPAGETPTGEGDPGATPPPGQMPPPLPKRPARSDQPGPAPQPGAPGQAGHSGQAEPPQYPTGPPSAPQPNQGAPGQEGQRPSPMPPGGAPPPPGAPTPPRPQQPGVPGGAMGQPAAGGHGQPPSGQIPGGQPPGGQPPGGQPQGPPNGQVPGGQSQAGAAQQGRPGTDQPIQPLRGEPPLTLYRSRQNTVLQPGTELDRFGDPDGNVTYAIRTPYNQRSLPPQWATRNYFAYRVQRPVQVLSGTAVPWFEQPGGGTAYVLPVSVNELLGDGTLVALQGNEAARPPMEG</sequence>
<dbReference type="RefSeq" id="WP_092922881.1">
    <property type="nucleotide sequence ID" value="NZ_FOMZ01000001.1"/>
</dbReference>
<protein>
    <recommendedName>
        <fullName evidence="2">TNT domain-containing protein</fullName>
    </recommendedName>
</protein>
<dbReference type="InterPro" id="IPR025331">
    <property type="entry name" value="TNT"/>
</dbReference>
<feature type="compositionally biased region" description="Basic and acidic residues" evidence="1">
    <location>
        <begin position="199"/>
        <end position="208"/>
    </location>
</feature>
<evidence type="ECO:0000313" key="4">
    <source>
        <dbReference type="Proteomes" id="UP000198716"/>
    </source>
</evidence>
<evidence type="ECO:0000256" key="1">
    <source>
        <dbReference type="SAM" id="MobiDB-lite"/>
    </source>
</evidence>
<feature type="region of interest" description="Disordered" evidence="1">
    <location>
        <begin position="539"/>
        <end position="866"/>
    </location>
</feature>
<feature type="compositionally biased region" description="Pro residues" evidence="1">
    <location>
        <begin position="813"/>
        <end position="828"/>
    </location>
</feature>
<proteinExistence type="predicted"/>
<gene>
    <name evidence="3" type="ORF">SAMN04487819_101429</name>
</gene>
<keyword evidence="4" id="KW-1185">Reference proteome</keyword>
<organism evidence="3 4">
    <name type="scientific">Actinopolyspora alba</name>
    <dbReference type="NCBI Taxonomy" id="673379"/>
    <lineage>
        <taxon>Bacteria</taxon>
        <taxon>Bacillati</taxon>
        <taxon>Actinomycetota</taxon>
        <taxon>Actinomycetes</taxon>
        <taxon>Actinopolysporales</taxon>
        <taxon>Actinopolysporaceae</taxon>
        <taxon>Actinopolyspora</taxon>
        <taxon>Actinopolyspora alba group</taxon>
    </lineage>
</organism>
<feature type="compositionally biased region" description="Acidic residues" evidence="1">
    <location>
        <begin position="560"/>
        <end position="570"/>
    </location>
</feature>
<feature type="compositionally biased region" description="Polar residues" evidence="1">
    <location>
        <begin position="632"/>
        <end position="652"/>
    </location>
</feature>
<dbReference type="AlphaFoldDB" id="A0A1I1TX62"/>
<feature type="region of interest" description="Disordered" evidence="1">
    <location>
        <begin position="199"/>
        <end position="218"/>
    </location>
</feature>
<reference evidence="4" key="1">
    <citation type="submission" date="2016-10" db="EMBL/GenBank/DDBJ databases">
        <authorList>
            <person name="Varghese N."/>
            <person name="Submissions S."/>
        </authorList>
    </citation>
    <scope>NUCLEOTIDE SEQUENCE [LARGE SCALE GENOMIC DNA]</scope>
    <source>
        <strain evidence="4">DSM 45004</strain>
    </source>
</reference>
<feature type="compositionally biased region" description="Pro residues" evidence="1">
    <location>
        <begin position="740"/>
        <end position="750"/>
    </location>
</feature>
<evidence type="ECO:0000259" key="2">
    <source>
        <dbReference type="Pfam" id="PF14021"/>
    </source>
</evidence>
<dbReference type="InterPro" id="IPR053024">
    <property type="entry name" value="Fungal_surface_NADase"/>
</dbReference>
<feature type="compositionally biased region" description="Low complexity" evidence="1">
    <location>
        <begin position="829"/>
        <end position="846"/>
    </location>
</feature>
<feature type="domain" description="TNT" evidence="2">
    <location>
        <begin position="874"/>
        <end position="957"/>
    </location>
</feature>